<dbReference type="EMBL" id="ML976619">
    <property type="protein sequence ID" value="KAF1840650.1"/>
    <property type="molecule type" value="Genomic_DNA"/>
</dbReference>
<dbReference type="GO" id="GO:0015140">
    <property type="term" value="F:malate transmembrane transporter activity"/>
    <property type="evidence" value="ECO:0007669"/>
    <property type="project" value="InterPro"/>
</dbReference>
<organism evidence="6 7">
    <name type="scientific">Cucurbitaria berberidis CBS 394.84</name>
    <dbReference type="NCBI Taxonomy" id="1168544"/>
    <lineage>
        <taxon>Eukaryota</taxon>
        <taxon>Fungi</taxon>
        <taxon>Dikarya</taxon>
        <taxon>Ascomycota</taxon>
        <taxon>Pezizomycotina</taxon>
        <taxon>Dothideomycetes</taxon>
        <taxon>Pleosporomycetidae</taxon>
        <taxon>Pleosporales</taxon>
        <taxon>Pleosporineae</taxon>
        <taxon>Cucurbitariaceae</taxon>
        <taxon>Cucurbitaria</taxon>
    </lineage>
</organism>
<dbReference type="InterPro" id="IPR030185">
    <property type="entry name" value="Mae1"/>
</dbReference>
<dbReference type="GeneID" id="63846762"/>
<keyword evidence="7" id="KW-1185">Reference proteome</keyword>
<protein>
    <recommendedName>
        <fullName evidence="8">C4-dicarboxylate transporter/malic acid transport protein</fullName>
    </recommendedName>
</protein>
<evidence type="ECO:0000313" key="7">
    <source>
        <dbReference type="Proteomes" id="UP000800039"/>
    </source>
</evidence>
<feature type="transmembrane region" description="Helical" evidence="5">
    <location>
        <begin position="255"/>
        <end position="272"/>
    </location>
</feature>
<feature type="transmembrane region" description="Helical" evidence="5">
    <location>
        <begin position="292"/>
        <end position="318"/>
    </location>
</feature>
<evidence type="ECO:0000256" key="4">
    <source>
        <dbReference type="ARBA" id="ARBA00023136"/>
    </source>
</evidence>
<comment type="caution">
    <text evidence="6">The sequence shown here is derived from an EMBL/GenBank/DDBJ whole genome shotgun (WGS) entry which is preliminary data.</text>
</comment>
<dbReference type="Pfam" id="PF03595">
    <property type="entry name" value="SLAC1"/>
    <property type="match status" value="1"/>
</dbReference>
<accession>A0A9P4L3Q9</accession>
<dbReference type="PANTHER" id="PTHR31162">
    <property type="entry name" value="MALIC ACID TRANSPORT PROTEIN-RELATED"/>
    <property type="match status" value="1"/>
</dbReference>
<dbReference type="RefSeq" id="XP_040783213.1">
    <property type="nucleotide sequence ID" value="XM_040929510.1"/>
</dbReference>
<feature type="transmembrane region" description="Helical" evidence="5">
    <location>
        <begin position="71"/>
        <end position="95"/>
    </location>
</feature>
<dbReference type="GO" id="GO:0016020">
    <property type="term" value="C:membrane"/>
    <property type="evidence" value="ECO:0007669"/>
    <property type="project" value="UniProtKB-SubCell"/>
</dbReference>
<sequence>MNTNNNILRLNVGDGSTPTLAESEYEEEEKYNEKVGLRLRLKHFTWAWFLSSMGTGGLSIAIGVTPHRFNGLYYIGLVIFLLDIALFSVLCACTITRAILYPTHFKRSFTHPQESFFFGAFWLSISVIISNIQVYGVTQGPAYPWLIDTIYVLYWMYAACSLVNSVFQYWVLIQWSIVRPIPYLPSIFLAGYSAMLTGTIASLIAGSQPPHRAVAIIVSGCAYQGFGWLKSCVAIVGYIRNILDQGLPAPSKRPAMFIPVGACAFTTVALMGQAKAIPSYGYFAEHPSAAEMLQVLTLFIGIFLWIFAFWLFCLAVLGNISVVGKMPFSLAWWAFVFPNVGFMAATSMIAKELGSEAIKWVASVMTIILVAMWLMVTVACIRAVWQKKIAWPGQDEDKDR</sequence>
<keyword evidence="4 5" id="KW-0472">Membrane</keyword>
<dbReference type="InterPro" id="IPR004695">
    <property type="entry name" value="SLAC1/Mae1/Ssu1/TehA"/>
</dbReference>
<dbReference type="OrthoDB" id="2901184at2759"/>
<feature type="transmembrane region" description="Helical" evidence="5">
    <location>
        <begin position="183"/>
        <end position="205"/>
    </location>
</feature>
<feature type="transmembrane region" description="Helical" evidence="5">
    <location>
        <begin position="330"/>
        <end position="350"/>
    </location>
</feature>
<proteinExistence type="predicted"/>
<evidence type="ECO:0008006" key="8">
    <source>
        <dbReference type="Google" id="ProtNLM"/>
    </source>
</evidence>
<evidence type="ECO:0000256" key="1">
    <source>
        <dbReference type="ARBA" id="ARBA00004141"/>
    </source>
</evidence>
<name>A0A9P4L3Q9_9PLEO</name>
<feature type="transmembrane region" description="Helical" evidence="5">
    <location>
        <begin position="150"/>
        <end position="171"/>
    </location>
</feature>
<evidence type="ECO:0000313" key="6">
    <source>
        <dbReference type="EMBL" id="KAF1840650.1"/>
    </source>
</evidence>
<feature type="transmembrane region" description="Helical" evidence="5">
    <location>
        <begin position="44"/>
        <end position="65"/>
    </location>
</feature>
<dbReference type="CDD" id="cd09317">
    <property type="entry name" value="TDT_Mae1_like"/>
    <property type="match status" value="1"/>
</dbReference>
<gene>
    <name evidence="6" type="ORF">K460DRAFT_294738</name>
</gene>
<dbReference type="AlphaFoldDB" id="A0A9P4L3Q9"/>
<feature type="transmembrane region" description="Helical" evidence="5">
    <location>
        <begin position="225"/>
        <end position="243"/>
    </location>
</feature>
<dbReference type="PANTHER" id="PTHR31162:SF0">
    <property type="entry name" value="MALIC ACID TRANSPORT PROTEIN"/>
    <property type="match status" value="1"/>
</dbReference>
<dbReference type="Gene3D" id="1.50.10.150">
    <property type="entry name" value="Voltage-dependent anion channel"/>
    <property type="match status" value="1"/>
</dbReference>
<keyword evidence="2 5" id="KW-0812">Transmembrane</keyword>
<evidence type="ECO:0000256" key="2">
    <source>
        <dbReference type="ARBA" id="ARBA00022692"/>
    </source>
</evidence>
<evidence type="ECO:0000256" key="3">
    <source>
        <dbReference type="ARBA" id="ARBA00022989"/>
    </source>
</evidence>
<dbReference type="Proteomes" id="UP000800039">
    <property type="component" value="Unassembled WGS sequence"/>
</dbReference>
<evidence type="ECO:0000256" key="5">
    <source>
        <dbReference type="SAM" id="Phobius"/>
    </source>
</evidence>
<dbReference type="InterPro" id="IPR038665">
    <property type="entry name" value="Voltage-dep_anion_channel_sf"/>
</dbReference>
<keyword evidence="3 5" id="KW-1133">Transmembrane helix</keyword>
<feature type="transmembrane region" description="Helical" evidence="5">
    <location>
        <begin position="362"/>
        <end position="385"/>
    </location>
</feature>
<comment type="subcellular location">
    <subcellularLocation>
        <location evidence="1">Membrane</location>
        <topology evidence="1">Multi-pass membrane protein</topology>
    </subcellularLocation>
</comment>
<feature type="transmembrane region" description="Helical" evidence="5">
    <location>
        <begin position="116"/>
        <end position="138"/>
    </location>
</feature>
<reference evidence="6" key="1">
    <citation type="submission" date="2020-01" db="EMBL/GenBank/DDBJ databases">
        <authorList>
            <consortium name="DOE Joint Genome Institute"/>
            <person name="Haridas S."/>
            <person name="Albert R."/>
            <person name="Binder M."/>
            <person name="Bloem J."/>
            <person name="Labutti K."/>
            <person name="Salamov A."/>
            <person name="Andreopoulos B."/>
            <person name="Baker S.E."/>
            <person name="Barry K."/>
            <person name="Bills G."/>
            <person name="Bluhm B.H."/>
            <person name="Cannon C."/>
            <person name="Castanera R."/>
            <person name="Culley D.E."/>
            <person name="Daum C."/>
            <person name="Ezra D."/>
            <person name="Gonzalez J.B."/>
            <person name="Henrissat B."/>
            <person name="Kuo A."/>
            <person name="Liang C."/>
            <person name="Lipzen A."/>
            <person name="Lutzoni F."/>
            <person name="Magnuson J."/>
            <person name="Mondo S."/>
            <person name="Nolan M."/>
            <person name="Ohm R."/>
            <person name="Pangilinan J."/>
            <person name="Park H.-J."/>
            <person name="Ramirez L."/>
            <person name="Alfaro M."/>
            <person name="Sun H."/>
            <person name="Tritt A."/>
            <person name="Yoshinaga Y."/>
            <person name="Zwiers L.-H."/>
            <person name="Turgeon B.G."/>
            <person name="Goodwin S.B."/>
            <person name="Spatafora J.W."/>
            <person name="Crous P.W."/>
            <person name="Grigoriev I.V."/>
        </authorList>
    </citation>
    <scope>NUCLEOTIDE SEQUENCE</scope>
    <source>
        <strain evidence="6">CBS 394.84</strain>
    </source>
</reference>